<keyword evidence="2" id="KW-1185">Reference proteome</keyword>
<evidence type="ECO:0000313" key="1">
    <source>
        <dbReference type="EMBL" id="VGO12207.1"/>
    </source>
</evidence>
<dbReference type="Proteomes" id="UP000366872">
    <property type="component" value="Unassembled WGS sequence"/>
</dbReference>
<protein>
    <submittedName>
        <fullName evidence="1">Uncharacterized protein</fullName>
    </submittedName>
</protein>
<organism evidence="1 2">
    <name type="scientific">Pontiella desulfatans</name>
    <dbReference type="NCBI Taxonomy" id="2750659"/>
    <lineage>
        <taxon>Bacteria</taxon>
        <taxon>Pseudomonadati</taxon>
        <taxon>Kiritimatiellota</taxon>
        <taxon>Kiritimatiellia</taxon>
        <taxon>Kiritimatiellales</taxon>
        <taxon>Pontiellaceae</taxon>
        <taxon>Pontiella</taxon>
    </lineage>
</organism>
<accession>A0A6C2TXB2</accession>
<reference evidence="1 2" key="1">
    <citation type="submission" date="2019-04" db="EMBL/GenBank/DDBJ databases">
        <authorList>
            <person name="Van Vliet M D."/>
        </authorList>
    </citation>
    <scope>NUCLEOTIDE SEQUENCE [LARGE SCALE GENOMIC DNA]</scope>
    <source>
        <strain evidence="1 2">F1</strain>
    </source>
</reference>
<gene>
    <name evidence="1" type="ORF">PDESU_00758</name>
</gene>
<dbReference type="EMBL" id="CAAHFG010000001">
    <property type="protein sequence ID" value="VGO12207.1"/>
    <property type="molecule type" value="Genomic_DNA"/>
</dbReference>
<proteinExistence type="predicted"/>
<name>A0A6C2TXB2_PONDE</name>
<evidence type="ECO:0000313" key="2">
    <source>
        <dbReference type="Proteomes" id="UP000366872"/>
    </source>
</evidence>
<sequence length="59" mass="6983">MQKMIVNVSKGFDDMRPLFKATTPEERLDEVERLRLEAGKFIYEYPARLLRVLTAVRKI</sequence>
<dbReference type="AlphaFoldDB" id="A0A6C2TXB2"/>